<reference evidence="2" key="1">
    <citation type="journal article" date="2019" name="Int. J. Syst. Evol. Microbiol.">
        <title>The Global Catalogue of Microorganisms (GCM) 10K type strain sequencing project: providing services to taxonomists for standard genome sequencing and annotation.</title>
        <authorList>
            <consortium name="The Broad Institute Genomics Platform"/>
            <consortium name="The Broad Institute Genome Sequencing Center for Infectious Disease"/>
            <person name="Wu L."/>
            <person name="Ma J."/>
        </authorList>
    </citation>
    <scope>NUCLEOTIDE SEQUENCE [LARGE SCALE GENOMIC DNA]</scope>
    <source>
        <strain evidence="2">CGMCC 1.16306</strain>
    </source>
</reference>
<comment type="caution">
    <text evidence="1">The sequence shown here is derived from an EMBL/GenBank/DDBJ whole genome shotgun (WGS) entry which is preliminary data.</text>
</comment>
<dbReference type="EMBL" id="JBHSFW010000004">
    <property type="protein sequence ID" value="MFC4618883.1"/>
    <property type="molecule type" value="Genomic_DNA"/>
</dbReference>
<dbReference type="Pfam" id="PF12746">
    <property type="entry name" value="GNAT_acetyltran"/>
    <property type="match status" value="1"/>
</dbReference>
<dbReference type="InterPro" id="IPR016181">
    <property type="entry name" value="Acyl_CoA_acyltransferase"/>
</dbReference>
<name>A0ABV9GLP8_9BACL</name>
<organism evidence="1 2">
    <name type="scientific">Camelliibacillus cellulosilyticus</name>
    <dbReference type="NCBI Taxonomy" id="2174486"/>
    <lineage>
        <taxon>Bacteria</taxon>
        <taxon>Bacillati</taxon>
        <taxon>Bacillota</taxon>
        <taxon>Bacilli</taxon>
        <taxon>Bacillales</taxon>
        <taxon>Sporolactobacillaceae</taxon>
        <taxon>Camelliibacillus</taxon>
    </lineage>
</organism>
<sequence>MNHSIPLTDLELMGAQVNVLFKHNKNGRMTLINEYSAKRAPQCFLGITKEGNVVRYHERLADRVINELEQVVEQAPWRDAPNKVNTAEIIRVLSKDRPLDHIYLGPAYVFPDVSDYSTQAIRVTHTNIDLLSRYFSDFVDDVDYGQPVFAIVQNRSAVSLCCSARTSSMAAEASLHTARAFRGKSYGVDAATAWAAEVQRQGLIALYSTSWNNLASQAVARKLNMRQYGMDLHFSSLVEKGSR</sequence>
<accession>A0ABV9GLP8</accession>
<evidence type="ECO:0000313" key="2">
    <source>
        <dbReference type="Proteomes" id="UP001596022"/>
    </source>
</evidence>
<proteinExistence type="predicted"/>
<dbReference type="Proteomes" id="UP001596022">
    <property type="component" value="Unassembled WGS sequence"/>
</dbReference>
<evidence type="ECO:0000313" key="1">
    <source>
        <dbReference type="EMBL" id="MFC4618883.1"/>
    </source>
</evidence>
<dbReference type="Gene3D" id="3.40.630.30">
    <property type="match status" value="1"/>
</dbReference>
<dbReference type="SUPFAM" id="SSF55729">
    <property type="entry name" value="Acyl-CoA N-acyltransferases (Nat)"/>
    <property type="match status" value="1"/>
</dbReference>
<dbReference type="RefSeq" id="WP_376845986.1">
    <property type="nucleotide sequence ID" value="NZ_JBHSFW010000004.1"/>
</dbReference>
<protein>
    <submittedName>
        <fullName evidence="1">GNAT family N-acetyltransferase</fullName>
    </submittedName>
</protein>
<dbReference type="InterPro" id="IPR027365">
    <property type="entry name" value="GNAT_acetyltra_YdfB-like"/>
</dbReference>
<keyword evidence="2" id="KW-1185">Reference proteome</keyword>
<gene>
    <name evidence="1" type="ORF">ACFO4N_09095</name>
</gene>